<dbReference type="OrthoDB" id="10647005at2759"/>
<dbReference type="AlphaFoldDB" id="A0A504X0T6"/>
<reference evidence="2 3" key="1">
    <citation type="submission" date="2019-04" db="EMBL/GenBank/DDBJ databases">
        <title>Annotation for the trematode Fasciola gigantica.</title>
        <authorList>
            <person name="Choi Y.-J."/>
        </authorList>
    </citation>
    <scope>NUCLEOTIDE SEQUENCE [LARGE SCALE GENOMIC DNA]</scope>
    <source>
        <strain evidence="2">Uganda_cow_1</strain>
    </source>
</reference>
<accession>A0A504X0T6</accession>
<feature type="region of interest" description="Disordered" evidence="1">
    <location>
        <begin position="25"/>
        <end position="61"/>
    </location>
</feature>
<evidence type="ECO:0000313" key="2">
    <source>
        <dbReference type="EMBL" id="TPP39780.1"/>
    </source>
</evidence>
<feature type="region of interest" description="Disordered" evidence="1">
    <location>
        <begin position="78"/>
        <end position="110"/>
    </location>
</feature>
<feature type="compositionally biased region" description="Basic and acidic residues" evidence="1">
    <location>
        <begin position="332"/>
        <end position="354"/>
    </location>
</feature>
<evidence type="ECO:0000256" key="1">
    <source>
        <dbReference type="SAM" id="MobiDB-lite"/>
    </source>
</evidence>
<dbReference type="Proteomes" id="UP000316759">
    <property type="component" value="Unassembled WGS sequence"/>
</dbReference>
<dbReference type="EMBL" id="SUNJ01015764">
    <property type="protein sequence ID" value="TPP39780.1"/>
    <property type="molecule type" value="Genomic_DNA"/>
</dbReference>
<feature type="region of interest" description="Disordered" evidence="1">
    <location>
        <begin position="309"/>
        <end position="367"/>
    </location>
</feature>
<organism evidence="2 3">
    <name type="scientific">Fasciola gigantica</name>
    <name type="common">Giant liver fluke</name>
    <dbReference type="NCBI Taxonomy" id="46835"/>
    <lineage>
        <taxon>Eukaryota</taxon>
        <taxon>Metazoa</taxon>
        <taxon>Spiralia</taxon>
        <taxon>Lophotrochozoa</taxon>
        <taxon>Platyhelminthes</taxon>
        <taxon>Trematoda</taxon>
        <taxon>Digenea</taxon>
        <taxon>Plagiorchiida</taxon>
        <taxon>Echinostomata</taxon>
        <taxon>Echinostomatoidea</taxon>
        <taxon>Fasciolidae</taxon>
        <taxon>Fasciola</taxon>
    </lineage>
</organism>
<feature type="compositionally biased region" description="Polar residues" evidence="1">
    <location>
        <begin position="96"/>
        <end position="105"/>
    </location>
</feature>
<name>A0A504X0T6_FASGI</name>
<feature type="compositionally biased region" description="Basic residues" evidence="1">
    <location>
        <begin position="355"/>
        <end position="367"/>
    </location>
</feature>
<protein>
    <submittedName>
        <fullName evidence="2">Uncharacterized protein</fullName>
    </submittedName>
</protein>
<evidence type="ECO:0000313" key="3">
    <source>
        <dbReference type="Proteomes" id="UP000316759"/>
    </source>
</evidence>
<comment type="caution">
    <text evidence="2">The sequence shown here is derived from an EMBL/GenBank/DDBJ whole genome shotgun (WGS) entry which is preliminary data.</text>
</comment>
<sequence length="509" mass="55702">MSRDGVDRRRNIFDAFLSFVKIEKDEECRPSSKPVKRVSESSRDGFSPAPSSTSSLGDLWIKPESDLIQDPALLQPPAVARDVPTPPEPPIPPFDTNCSDPTSSGPDLESRISSPLPALCISSVTNISHPYVPPVNKCNVASVDTQSTLAPIIPTSTVADDSTCRAECLSPAPEVQPDSLSAPHDNTSSWSFSFGCLDDLLSQGDPCRSTYIQYKCTKLRYPLPLAAAMAKLYGPSKIPMLTSDPQCDPNTPTVETFLSKSRSRDQGFLEIDDSHFTVSNGSTSVPSSVSFTVANHTVPKPLTKAQLRHAQTRRETRQSHSDVIVSPTTMEVTDKCSRRESTAVPRSERTNPGDRRRRLSVANKRRSTGLLITSKPLSVVVQSEQEKISSSLGAQPRKSPNSVVICTPSPNLTPENPTLGPPQCNESCADSPNIVKNSHMSPRSLDMHSWYSHFRLSRNRHSRQRLKPVVAKVSCLLLVIASYLTSVSGFNRPKCPCRARFFKGPQNPN</sequence>
<keyword evidence="3" id="KW-1185">Reference proteome</keyword>
<proteinExistence type="predicted"/>
<feature type="compositionally biased region" description="Pro residues" evidence="1">
    <location>
        <begin position="84"/>
        <end position="93"/>
    </location>
</feature>
<gene>
    <name evidence="2" type="ORF">FGIG_09860</name>
</gene>